<reference evidence="1" key="1">
    <citation type="submission" date="2018-02" db="EMBL/GenBank/DDBJ databases">
        <title>Rhizophora mucronata_Transcriptome.</title>
        <authorList>
            <person name="Meera S.P."/>
            <person name="Sreeshan A."/>
            <person name="Augustine A."/>
        </authorList>
    </citation>
    <scope>NUCLEOTIDE SEQUENCE</scope>
    <source>
        <tissue evidence="1">Leaf</tissue>
    </source>
</reference>
<evidence type="ECO:0000313" key="1">
    <source>
        <dbReference type="EMBL" id="MBX68542.1"/>
    </source>
</evidence>
<dbReference type="AlphaFoldDB" id="A0A2P2QNF6"/>
<organism evidence="1">
    <name type="scientific">Rhizophora mucronata</name>
    <name type="common">Asiatic mangrove</name>
    <dbReference type="NCBI Taxonomy" id="61149"/>
    <lineage>
        <taxon>Eukaryota</taxon>
        <taxon>Viridiplantae</taxon>
        <taxon>Streptophyta</taxon>
        <taxon>Embryophyta</taxon>
        <taxon>Tracheophyta</taxon>
        <taxon>Spermatophyta</taxon>
        <taxon>Magnoliopsida</taxon>
        <taxon>eudicotyledons</taxon>
        <taxon>Gunneridae</taxon>
        <taxon>Pentapetalae</taxon>
        <taxon>rosids</taxon>
        <taxon>fabids</taxon>
        <taxon>Malpighiales</taxon>
        <taxon>Rhizophoraceae</taxon>
        <taxon>Rhizophora</taxon>
    </lineage>
</organism>
<name>A0A2P2QNF6_RHIMU</name>
<accession>A0A2P2QNF6</accession>
<protein>
    <submittedName>
        <fullName evidence="1">Uncharacterized protein</fullName>
    </submittedName>
</protein>
<dbReference type="EMBL" id="GGEC01088058">
    <property type="protein sequence ID" value="MBX68542.1"/>
    <property type="molecule type" value="Transcribed_RNA"/>
</dbReference>
<proteinExistence type="predicted"/>
<sequence length="85" mass="9737">MSLPSNNEKKLKASSFLQVIITITCHSGNTPREVTIPFPCLKTKLSRKNQLLSTSFSIFDNMIFQLRKNSFKIMQLQHLIIEPSN</sequence>